<evidence type="ECO:0000256" key="5">
    <source>
        <dbReference type="ARBA" id="ARBA00022679"/>
    </source>
</evidence>
<evidence type="ECO:0000313" key="14">
    <source>
        <dbReference type="Proteomes" id="UP000243217"/>
    </source>
</evidence>
<dbReference type="STRING" id="74557.A0A1V9ZHC2"/>
<evidence type="ECO:0000256" key="8">
    <source>
        <dbReference type="ARBA" id="ARBA00022989"/>
    </source>
</evidence>
<protein>
    <recommendedName>
        <fullName evidence="10">Mannosyltransferase</fullName>
        <ecNumber evidence="10">2.4.1.-</ecNumber>
    </recommendedName>
</protein>
<accession>A0A1V9ZHC2</accession>
<evidence type="ECO:0000256" key="10">
    <source>
        <dbReference type="RuleBase" id="RU363075"/>
    </source>
</evidence>
<evidence type="ECO:0000256" key="7">
    <source>
        <dbReference type="ARBA" id="ARBA00022824"/>
    </source>
</evidence>
<keyword evidence="9 10" id="KW-0472">Membrane</keyword>
<feature type="domain" description="UBC core" evidence="12">
    <location>
        <begin position="46"/>
        <end position="199"/>
    </location>
</feature>
<dbReference type="InterPro" id="IPR000608">
    <property type="entry name" value="UBC"/>
</dbReference>
<keyword evidence="8 10" id="KW-1133">Transmembrane helix</keyword>
<evidence type="ECO:0000256" key="3">
    <source>
        <dbReference type="ARBA" id="ARBA00007063"/>
    </source>
</evidence>
<comment type="pathway">
    <text evidence="2">Protein modification; protein glycosylation.</text>
</comment>
<dbReference type="AlphaFoldDB" id="A0A1V9ZHC2"/>
<feature type="transmembrane region" description="Helical" evidence="10">
    <location>
        <begin position="367"/>
        <end position="392"/>
    </location>
</feature>
<feature type="transmembrane region" description="Helical" evidence="10">
    <location>
        <begin position="615"/>
        <end position="637"/>
    </location>
</feature>
<feature type="transmembrane region" description="Helical" evidence="10">
    <location>
        <begin position="404"/>
        <end position="428"/>
    </location>
</feature>
<evidence type="ECO:0000256" key="6">
    <source>
        <dbReference type="ARBA" id="ARBA00022692"/>
    </source>
</evidence>
<dbReference type="UniPathway" id="UPA00378"/>
<evidence type="ECO:0000256" key="11">
    <source>
        <dbReference type="SAM" id="MobiDB-lite"/>
    </source>
</evidence>
<dbReference type="Pfam" id="PF03901">
    <property type="entry name" value="Glyco_transf_22"/>
    <property type="match status" value="1"/>
</dbReference>
<name>A0A1V9ZHC2_9STRA</name>
<dbReference type="Gene3D" id="3.10.110.10">
    <property type="entry name" value="Ubiquitin Conjugating Enzyme"/>
    <property type="match status" value="1"/>
</dbReference>
<feature type="transmembrane region" description="Helical" evidence="10">
    <location>
        <begin position="484"/>
        <end position="505"/>
    </location>
</feature>
<evidence type="ECO:0000256" key="2">
    <source>
        <dbReference type="ARBA" id="ARBA00004922"/>
    </source>
</evidence>
<dbReference type="PANTHER" id="PTHR22760:SF2">
    <property type="entry name" value="ALPHA-1,2-MANNOSYLTRANSFERASE ALG9"/>
    <property type="match status" value="1"/>
</dbReference>
<evidence type="ECO:0000256" key="4">
    <source>
        <dbReference type="ARBA" id="ARBA00022676"/>
    </source>
</evidence>
<dbReference type="Pfam" id="PF00179">
    <property type="entry name" value="UQ_con"/>
    <property type="match status" value="1"/>
</dbReference>
<dbReference type="Proteomes" id="UP000243217">
    <property type="component" value="Unassembled WGS sequence"/>
</dbReference>
<dbReference type="InterPro" id="IPR016135">
    <property type="entry name" value="UBQ-conjugating_enzyme/RWD"/>
</dbReference>
<feature type="transmembrane region" description="Helical" evidence="10">
    <location>
        <begin position="448"/>
        <end position="472"/>
    </location>
</feature>
<proteinExistence type="inferred from homology"/>
<comment type="subcellular location">
    <subcellularLocation>
        <location evidence="1 10">Endoplasmic reticulum membrane</location>
        <topology evidence="1 10">Multi-pass membrane protein</topology>
    </subcellularLocation>
</comment>
<evidence type="ECO:0000313" key="13">
    <source>
        <dbReference type="EMBL" id="OQR97301.1"/>
    </source>
</evidence>
<dbReference type="SMART" id="SM00212">
    <property type="entry name" value="UBCc"/>
    <property type="match status" value="1"/>
</dbReference>
<gene>
    <name evidence="13" type="ORF">THRCLA_07027</name>
</gene>
<dbReference type="EMBL" id="JNBS01001921">
    <property type="protein sequence ID" value="OQR97301.1"/>
    <property type="molecule type" value="Genomic_DNA"/>
</dbReference>
<dbReference type="OrthoDB" id="497541at2759"/>
<dbReference type="InterPro" id="IPR005599">
    <property type="entry name" value="GPI_mannosylTrfase"/>
</dbReference>
<comment type="caution">
    <text evidence="13">The sequence shown here is derived from an EMBL/GenBank/DDBJ whole genome shotgun (WGS) entry which is preliminary data.</text>
</comment>
<evidence type="ECO:0000256" key="1">
    <source>
        <dbReference type="ARBA" id="ARBA00004477"/>
    </source>
</evidence>
<organism evidence="13 14">
    <name type="scientific">Thraustotheca clavata</name>
    <dbReference type="NCBI Taxonomy" id="74557"/>
    <lineage>
        <taxon>Eukaryota</taxon>
        <taxon>Sar</taxon>
        <taxon>Stramenopiles</taxon>
        <taxon>Oomycota</taxon>
        <taxon>Saprolegniomycetes</taxon>
        <taxon>Saprolegniales</taxon>
        <taxon>Achlyaceae</taxon>
        <taxon>Thraustotheca</taxon>
    </lineage>
</organism>
<dbReference type="SUPFAM" id="SSF54495">
    <property type="entry name" value="UBC-like"/>
    <property type="match status" value="1"/>
</dbReference>
<reference evidence="13 14" key="1">
    <citation type="journal article" date="2014" name="Genome Biol. Evol.">
        <title>The secreted proteins of Achlya hypogyna and Thraustotheca clavata identify the ancestral oomycete secretome and reveal gene acquisitions by horizontal gene transfer.</title>
        <authorList>
            <person name="Misner I."/>
            <person name="Blouin N."/>
            <person name="Leonard G."/>
            <person name="Richards T.A."/>
            <person name="Lane C.E."/>
        </authorList>
    </citation>
    <scope>NUCLEOTIDE SEQUENCE [LARGE SCALE GENOMIC DNA]</scope>
    <source>
        <strain evidence="13 14">ATCC 34112</strain>
    </source>
</reference>
<dbReference type="GO" id="GO:0000026">
    <property type="term" value="F:alpha-1,2-mannosyltransferase activity"/>
    <property type="evidence" value="ECO:0007669"/>
    <property type="project" value="TreeGrafter"/>
</dbReference>
<evidence type="ECO:0000259" key="12">
    <source>
        <dbReference type="PROSITE" id="PS50127"/>
    </source>
</evidence>
<feature type="compositionally biased region" description="Basic and acidic residues" evidence="11">
    <location>
        <begin position="263"/>
        <end position="277"/>
    </location>
</feature>
<feature type="transmembrane region" description="Helical" evidence="10">
    <location>
        <begin position="590"/>
        <end position="609"/>
    </location>
</feature>
<evidence type="ECO:0000256" key="9">
    <source>
        <dbReference type="ARBA" id="ARBA00023136"/>
    </source>
</evidence>
<feature type="transmembrane region" description="Helical" evidence="10">
    <location>
        <begin position="547"/>
        <end position="578"/>
    </location>
</feature>
<dbReference type="EC" id="2.4.1.-" evidence="10"/>
<dbReference type="GO" id="GO:0006487">
    <property type="term" value="P:protein N-linked glycosylation"/>
    <property type="evidence" value="ECO:0007669"/>
    <property type="project" value="TreeGrafter"/>
</dbReference>
<dbReference type="PANTHER" id="PTHR22760">
    <property type="entry name" value="GLYCOSYLTRANSFERASE"/>
    <property type="match status" value="1"/>
</dbReference>
<sequence length="805" mass="91926">MIFRMAEISDVLIHLNVSQPMSTGAASKKPEAANLTSLHHYRTQTMKDYGLMIEYKHMKQHVPSGIYVLPSFDKPRLWHGVIFIHQGLYRNGIFKFSINLPDDYNGIGTYPRVVFFTKIFHPFVNPDTNELDLLPKFPTWDPDLHYIVSVLVYMKSIFYTKEFASDLRNVANPRALEMFRRHPENYVEQIETCVDKSLETMYQNEPGSSLRFTKPIPAHEKLRQEFLQQLGGPNTNSTDSDEANEQAPMTARRRGAAAIPKNKTKEAKENEQKTSEKQDVRLWAPNLHSAFSFLAILRLISALINIQSDCDEAYNYWEPLHNLLYGHGFQTWEYSPVYALRSYLYLVVHGIVGKGAGLVLFGTSKLAFFFGLRTALGFFCAFCEAMFYRGVVKAYGARTGRYTLVFLAFNSGMFQASTAFLPSSFVMYMLMLFSSFWMIDTHSFSSRALVAGITAVVCGWPYVGVMCVPFAIDAIVRFGIVRPIFTGVIVLGAIAGIEIMTNYYFYHKLVLPAINIILYNVVSSGSELYGVEPWTYYVLNLGLNFNLALPLACLSIPLLCTLSLATIVFILPLFIWLTIMMVQPHKEERFLYPVYPYLCLAAAITLNALVRGSRFSIWLHRFVSFSLPIVLGMYVALSSMRIFSITTQYGAPIKVYQHLSDLLESQEKPTLVCVGKEWHRFPSHFFLPDHARLGFLRSGFRGQLPGNFNTTYDIPEHMNDQNLEETSRYVALNSCNYVVDRDVPRLLAHPDEPSFDHDSSWKQVYAEPFLIAEASHRFARAFYFPFWSSSRIVFSNYTIYAKIEG</sequence>
<feature type="region of interest" description="Disordered" evidence="11">
    <location>
        <begin position="230"/>
        <end position="277"/>
    </location>
</feature>
<comment type="similarity">
    <text evidence="3 10">Belongs to the glycosyltransferase 22 family.</text>
</comment>
<keyword evidence="6 10" id="KW-0812">Transmembrane</keyword>
<dbReference type="CDD" id="cd23814">
    <property type="entry name" value="UEV_AKTIP"/>
    <property type="match status" value="1"/>
</dbReference>
<dbReference type="PROSITE" id="PS50127">
    <property type="entry name" value="UBC_2"/>
    <property type="match status" value="1"/>
</dbReference>
<keyword evidence="14" id="KW-1185">Reference proteome</keyword>
<keyword evidence="4 10" id="KW-0328">Glycosyltransferase</keyword>
<keyword evidence="5 13" id="KW-0808">Transferase</keyword>
<dbReference type="GO" id="GO:0005789">
    <property type="term" value="C:endoplasmic reticulum membrane"/>
    <property type="evidence" value="ECO:0007669"/>
    <property type="project" value="UniProtKB-SubCell"/>
</dbReference>
<keyword evidence="7 10" id="KW-0256">Endoplasmic reticulum</keyword>